<reference evidence="6 7" key="1">
    <citation type="journal article" date="2021" name="Int. J. Syst. Evol. Microbiol.">
        <title>Reticulibacter mediterranei gen. nov., sp. nov., within the new family Reticulibacteraceae fam. nov., and Ktedonospora formicarum gen. nov., sp. nov., Ktedonobacter robiniae sp. nov., Dictyobacter formicarum sp. nov. and Dictyobacter arantiisoli sp. nov., belonging to the class Ktedonobacteria.</title>
        <authorList>
            <person name="Yabe S."/>
            <person name="Zheng Y."/>
            <person name="Wang C.M."/>
            <person name="Sakai Y."/>
            <person name="Abe K."/>
            <person name="Yokota A."/>
            <person name="Donadio S."/>
            <person name="Cavaletti L."/>
            <person name="Monciardini P."/>
        </authorList>
    </citation>
    <scope>NUCLEOTIDE SEQUENCE [LARGE SCALE GENOMIC DNA]</scope>
    <source>
        <strain evidence="6 7">SOSP1-9</strain>
    </source>
</reference>
<feature type="region of interest" description="Disordered" evidence="3">
    <location>
        <begin position="599"/>
        <end position="640"/>
    </location>
</feature>
<feature type="domain" description="HAMP" evidence="5">
    <location>
        <begin position="331"/>
        <end position="369"/>
    </location>
</feature>
<dbReference type="InterPro" id="IPR051310">
    <property type="entry name" value="MCP_chemotaxis"/>
</dbReference>
<keyword evidence="4" id="KW-1133">Transmembrane helix</keyword>
<dbReference type="Proteomes" id="UP000635565">
    <property type="component" value="Unassembled WGS sequence"/>
</dbReference>
<evidence type="ECO:0000256" key="1">
    <source>
        <dbReference type="ARBA" id="ARBA00022500"/>
    </source>
</evidence>
<dbReference type="RefSeq" id="WP_201364522.1">
    <property type="nucleotide sequence ID" value="NZ_BNJJ01000014.1"/>
</dbReference>
<evidence type="ECO:0000256" key="2">
    <source>
        <dbReference type="ARBA" id="ARBA00029447"/>
    </source>
</evidence>
<comment type="caution">
    <text evidence="6">The sequence shown here is derived from an EMBL/GenBank/DDBJ whole genome shotgun (WGS) entry which is preliminary data.</text>
</comment>
<dbReference type="InterPro" id="IPR003660">
    <property type="entry name" value="HAMP_dom"/>
</dbReference>
<sequence length="640" mass="70827">MPNTATYNGKNNPIRSSFSRGGTLLIDLPIGARLTLGFLAAALIAALVTGATGLQRSQSLSRQSEFYRSILSTNTNLNTGSQYLQLIKTETQSILALLQTPQPSNETLQSEKEALKNLIARYDSLLNTYVNNDVLARHAEQQSILDITGSSNQLIHQQTILIGSAQRTWSTHKAALNDIMRYFDQDNVVKAKYLEQVQIELTNSDAASALRALIQFNVRLTDSINNAETIEFQNQVIFTIIGSIIAFIMILIIGLVISGTLVRRLGQLRNVTQAVEQGQLNRRVQVIGRDEIADVSRSVNAMLEAIVGLLDETRNQRDALTNAAEHLFTDMRVVSAGDLRINAPVSNDPIGMLANAFNFTVGRFRRFVQRTKTTAEQLDVIAHQQTERSESFTQALLQAKTMSKAPLIVDASSTDPKGKPASSDNIDGQQTELLNQLRQTRELLRQVSNEEILQRIRTILKMSDQSANTIGRLTKLPQMVNARQLSVDELRTHFNEDLQLLDSLNKRIAQEMQISQQNTTRGFQEIDKEMSQITARARLLKAQTGETAPSLSNVEAVQEVVKQSTQFATEMHAMARQVSQMAQEVRTGIVNFQLDTAESSGNLAPHSQGSTSSPTLSRKNSNPLNRTSGAAWETTTFPGR</sequence>
<dbReference type="PANTHER" id="PTHR43531">
    <property type="entry name" value="PROTEIN ICFG"/>
    <property type="match status" value="1"/>
</dbReference>
<evidence type="ECO:0000313" key="7">
    <source>
        <dbReference type="Proteomes" id="UP000635565"/>
    </source>
</evidence>
<feature type="transmembrane region" description="Helical" evidence="4">
    <location>
        <begin position="34"/>
        <end position="54"/>
    </location>
</feature>
<name>A0ABQ3VMT2_9CHLR</name>
<evidence type="ECO:0000256" key="4">
    <source>
        <dbReference type="SAM" id="Phobius"/>
    </source>
</evidence>
<accession>A0ABQ3VMT2</accession>
<proteinExistence type="inferred from homology"/>
<evidence type="ECO:0000259" key="5">
    <source>
        <dbReference type="PROSITE" id="PS50885"/>
    </source>
</evidence>
<feature type="transmembrane region" description="Helical" evidence="4">
    <location>
        <begin position="236"/>
        <end position="262"/>
    </location>
</feature>
<dbReference type="Gene3D" id="1.10.287.950">
    <property type="entry name" value="Methyl-accepting chemotaxis protein"/>
    <property type="match status" value="1"/>
</dbReference>
<dbReference type="PANTHER" id="PTHR43531:SF11">
    <property type="entry name" value="METHYL-ACCEPTING CHEMOTAXIS PROTEIN 3"/>
    <property type="match status" value="1"/>
</dbReference>
<evidence type="ECO:0000256" key="3">
    <source>
        <dbReference type="SAM" id="MobiDB-lite"/>
    </source>
</evidence>
<dbReference type="CDD" id="cd06225">
    <property type="entry name" value="HAMP"/>
    <property type="match status" value="1"/>
</dbReference>
<protein>
    <recommendedName>
        <fullName evidence="5">HAMP domain-containing protein</fullName>
    </recommendedName>
</protein>
<dbReference type="EMBL" id="BNJJ01000014">
    <property type="protein sequence ID" value="GHO86918.1"/>
    <property type="molecule type" value="Genomic_DNA"/>
</dbReference>
<keyword evidence="7" id="KW-1185">Reference proteome</keyword>
<gene>
    <name evidence="6" type="ORF">KSZ_49240</name>
</gene>
<dbReference type="SUPFAM" id="SSF158472">
    <property type="entry name" value="HAMP domain-like"/>
    <property type="match status" value="1"/>
</dbReference>
<comment type="similarity">
    <text evidence="2">Belongs to the methyl-accepting chemotaxis (MCP) protein family.</text>
</comment>
<keyword evidence="1" id="KW-0145">Chemotaxis</keyword>
<keyword evidence="4" id="KW-0472">Membrane</keyword>
<evidence type="ECO:0000313" key="6">
    <source>
        <dbReference type="EMBL" id="GHO86918.1"/>
    </source>
</evidence>
<organism evidence="6 7">
    <name type="scientific">Dictyobacter formicarum</name>
    <dbReference type="NCBI Taxonomy" id="2778368"/>
    <lineage>
        <taxon>Bacteria</taxon>
        <taxon>Bacillati</taxon>
        <taxon>Chloroflexota</taxon>
        <taxon>Ktedonobacteria</taxon>
        <taxon>Ktedonobacterales</taxon>
        <taxon>Dictyobacteraceae</taxon>
        <taxon>Dictyobacter</taxon>
    </lineage>
</organism>
<keyword evidence="4" id="KW-0812">Transmembrane</keyword>
<dbReference type="SMART" id="SM00304">
    <property type="entry name" value="HAMP"/>
    <property type="match status" value="2"/>
</dbReference>
<dbReference type="PROSITE" id="PS50885">
    <property type="entry name" value="HAMP"/>
    <property type="match status" value="2"/>
</dbReference>
<dbReference type="Pfam" id="PF00672">
    <property type="entry name" value="HAMP"/>
    <property type="match status" value="1"/>
</dbReference>
<feature type="domain" description="HAMP" evidence="5">
    <location>
        <begin position="259"/>
        <end position="311"/>
    </location>
</feature>
<dbReference type="Gene3D" id="6.10.340.10">
    <property type="match status" value="1"/>
</dbReference>